<proteinExistence type="predicted"/>
<keyword evidence="2" id="KW-1185">Reference proteome</keyword>
<organism evidence="1 2">
    <name type="scientific">Chitinophaga barathri</name>
    <dbReference type="NCBI Taxonomy" id="1647451"/>
    <lineage>
        <taxon>Bacteria</taxon>
        <taxon>Pseudomonadati</taxon>
        <taxon>Bacteroidota</taxon>
        <taxon>Chitinophagia</taxon>
        <taxon>Chitinophagales</taxon>
        <taxon>Chitinophagaceae</taxon>
        <taxon>Chitinophaga</taxon>
    </lineage>
</organism>
<dbReference type="SUPFAM" id="SSF52540">
    <property type="entry name" value="P-loop containing nucleoside triphosphate hydrolases"/>
    <property type="match status" value="1"/>
</dbReference>
<accession>A0A3N4MKY8</accession>
<dbReference type="Proteomes" id="UP000279089">
    <property type="component" value="Unassembled WGS sequence"/>
</dbReference>
<reference evidence="2" key="1">
    <citation type="submission" date="2018-11" db="EMBL/GenBank/DDBJ databases">
        <title>Chitinophaga lutea sp.nov., isolate from arsenic contaminated soil.</title>
        <authorList>
            <person name="Zong Y."/>
        </authorList>
    </citation>
    <scope>NUCLEOTIDE SEQUENCE [LARGE SCALE GENOMIC DNA]</scope>
    <source>
        <strain evidence="2">YLT18</strain>
    </source>
</reference>
<dbReference type="OrthoDB" id="5380394at2"/>
<evidence type="ECO:0000313" key="2">
    <source>
        <dbReference type="Proteomes" id="UP000279089"/>
    </source>
</evidence>
<sequence>MSHIPYQLLPDGYFRWLYKGDQPYHKPFFEDDIRRFRSLPENRHPYQSLSSPESLIEWASQIEAPPPAALIFHVSRCGSTLLGQALAEDEQQIVLPEVPLLDELLRANAGPLLFTSVISLLSKKRTGHETHSWIKLDSWHLFYYEQLRAAFPQVPFILLCREPAPVFASHRRQRGIQAVPGMLPAALFGWQQEEVMHWQQDLYLARLLEKYYRQIHHILQKDAHSTLLHYQPSLRPMLEQLFSCCGITPTDILLEKMVARGAKNAKHPHELFREAPVLEKIPEYLAPAEAAYLQLRIK</sequence>
<evidence type="ECO:0000313" key="1">
    <source>
        <dbReference type="EMBL" id="RPD42617.1"/>
    </source>
</evidence>
<dbReference type="InterPro" id="IPR027417">
    <property type="entry name" value="P-loop_NTPase"/>
</dbReference>
<evidence type="ECO:0008006" key="3">
    <source>
        <dbReference type="Google" id="ProtNLM"/>
    </source>
</evidence>
<dbReference type="EMBL" id="RMBX01000002">
    <property type="protein sequence ID" value="RPD42617.1"/>
    <property type="molecule type" value="Genomic_DNA"/>
</dbReference>
<dbReference type="Gene3D" id="3.40.50.300">
    <property type="entry name" value="P-loop containing nucleotide triphosphate hydrolases"/>
    <property type="match status" value="1"/>
</dbReference>
<comment type="caution">
    <text evidence="1">The sequence shown here is derived from an EMBL/GenBank/DDBJ whole genome shotgun (WGS) entry which is preliminary data.</text>
</comment>
<protein>
    <recommendedName>
        <fullName evidence="3">Sulfotransferase family protein</fullName>
    </recommendedName>
</protein>
<gene>
    <name evidence="1" type="ORF">EG028_05470</name>
</gene>
<dbReference type="RefSeq" id="WP_120515236.1">
    <property type="nucleotide sequence ID" value="NZ_QXZY01000003.1"/>
</dbReference>
<name>A0A3N4MKY8_9BACT</name>
<dbReference type="AlphaFoldDB" id="A0A3N4MKY8"/>